<dbReference type="CDD" id="cd00067">
    <property type="entry name" value="GAL4"/>
    <property type="match status" value="1"/>
</dbReference>
<comment type="subcellular location">
    <subcellularLocation>
        <location evidence="1">Nucleus</location>
    </subcellularLocation>
</comment>
<dbReference type="EMBL" id="KN847040">
    <property type="protein sequence ID" value="KIW33558.1"/>
    <property type="molecule type" value="Genomic_DNA"/>
</dbReference>
<accession>A0A0D2CQU4</accession>
<dbReference type="CDD" id="cd12148">
    <property type="entry name" value="fungal_TF_MHR"/>
    <property type="match status" value="1"/>
</dbReference>
<evidence type="ECO:0000256" key="3">
    <source>
        <dbReference type="ARBA" id="ARBA00023015"/>
    </source>
</evidence>
<evidence type="ECO:0000256" key="1">
    <source>
        <dbReference type="ARBA" id="ARBA00004123"/>
    </source>
</evidence>
<sequence>MATSTDPQPQGQANPFKRRRQNPVSCQFCREKKLKCDRQSPCSNCFYRGLSCGNEPKPQPRSASDVVDNTIILERLKRLESTFLSLETRLHSRDDLDRVARPEVLQGSAGVWPWPSSAKPAAFATQDGPDRHKDMHFYPTPASEYAEAVQNLEGTGLRRDPWLPMGALDVEVRVATAQHIALLNSDPALRELLVKKATITCALPDKAEAVLLLDYYKDYLDGLQPILHIPTVHEHLDQCYTDISQGQQANPSILMLLLSIFASASAMMSHHQGEETSPISQSDATHLSTYWTGCALNLMRYHHNRSCDMVEVIQATILLSYLLLEVEGFSHRVHSYFTINVFRARDLSLHKIDAPGSWAPRSAVDMEIKRRIWWNVVTTDWVLSLSGGPQEGTYSVHPRQMAVNVPRNIDNKDMIHGSSLIDRPPSEPTTMSYHLQRIKLASLCREVVDLIPISVHDISPIDYQQVIALDQRFGAFLQELPIFLRNDKQSIQQSEHVVARYPQLRIQRQALSMLAKTRRCKLHQPFLIRGSVDSRYAYSRTISLKAARAVLEERSRIEAADNLNHVVDRHQLNNGYLIYHTFMATIVLVMDLCFNQKPSPNNSSSHSFDDEDDETRVTKAEVMKACRSLHQDQSAPGLGVAYLASLMDVLRKYQIRLRPPSNERGKNKAPVQPNTNVVPHQMTTSFAQLPFTPGSNSAAPDLTLSTTAPVRPIVRPLRRPVTNGTPGDQPPNTSSVGGGDDSFTQLNLNLGSSANNGPYSFGGGDQWPATGSVAPGLAQPLQAWLVDFEDIWNDYVELGPELERPYWDSLFSDLGPGMAAV</sequence>
<dbReference type="Pfam" id="PF00172">
    <property type="entry name" value="Zn_clus"/>
    <property type="match status" value="1"/>
</dbReference>
<dbReference type="InterPro" id="IPR036864">
    <property type="entry name" value="Zn2-C6_fun-type_DNA-bd_sf"/>
</dbReference>
<dbReference type="InterPro" id="IPR001138">
    <property type="entry name" value="Zn2Cys6_DnaBD"/>
</dbReference>
<keyword evidence="4" id="KW-0238">DNA-binding</keyword>
<dbReference type="SMART" id="SM00066">
    <property type="entry name" value="GAL4"/>
    <property type="match status" value="1"/>
</dbReference>
<keyword evidence="3" id="KW-0805">Transcription regulation</keyword>
<evidence type="ECO:0000256" key="6">
    <source>
        <dbReference type="ARBA" id="ARBA00023242"/>
    </source>
</evidence>
<evidence type="ECO:0000313" key="9">
    <source>
        <dbReference type="EMBL" id="KIW33558.1"/>
    </source>
</evidence>
<dbReference type="PANTHER" id="PTHR31001:SF90">
    <property type="entry name" value="CENTROMERE DNA-BINDING PROTEIN COMPLEX CBF3 SUBUNIT B"/>
    <property type="match status" value="1"/>
</dbReference>
<protein>
    <recommendedName>
        <fullName evidence="8">Zn(2)-C6 fungal-type domain-containing protein</fullName>
    </recommendedName>
</protein>
<keyword evidence="6" id="KW-0539">Nucleus</keyword>
<dbReference type="RefSeq" id="XP_016253774.1">
    <property type="nucleotide sequence ID" value="XM_016386846.1"/>
</dbReference>
<feature type="compositionally biased region" description="Polar residues" evidence="7">
    <location>
        <begin position="1"/>
        <end position="13"/>
    </location>
</feature>
<dbReference type="GO" id="GO:0005634">
    <property type="term" value="C:nucleus"/>
    <property type="evidence" value="ECO:0007669"/>
    <property type="project" value="UniProtKB-SubCell"/>
</dbReference>
<feature type="region of interest" description="Disordered" evidence="7">
    <location>
        <begin position="717"/>
        <end position="749"/>
    </location>
</feature>
<evidence type="ECO:0000256" key="7">
    <source>
        <dbReference type="SAM" id="MobiDB-lite"/>
    </source>
</evidence>
<dbReference type="PROSITE" id="PS00463">
    <property type="entry name" value="ZN2_CY6_FUNGAL_1"/>
    <property type="match status" value="1"/>
</dbReference>
<dbReference type="Pfam" id="PF04082">
    <property type="entry name" value="Fungal_trans"/>
    <property type="match status" value="1"/>
</dbReference>
<feature type="region of interest" description="Disordered" evidence="7">
    <location>
        <begin position="1"/>
        <end position="22"/>
    </location>
</feature>
<proteinExistence type="predicted"/>
<keyword evidence="10" id="KW-1185">Reference proteome</keyword>
<gene>
    <name evidence="9" type="ORF">PV07_00398</name>
</gene>
<dbReference type="SUPFAM" id="SSF57701">
    <property type="entry name" value="Zn2/Cys6 DNA-binding domain"/>
    <property type="match status" value="1"/>
</dbReference>
<evidence type="ECO:0000256" key="4">
    <source>
        <dbReference type="ARBA" id="ARBA00023125"/>
    </source>
</evidence>
<dbReference type="GO" id="GO:0000981">
    <property type="term" value="F:DNA-binding transcription factor activity, RNA polymerase II-specific"/>
    <property type="evidence" value="ECO:0007669"/>
    <property type="project" value="InterPro"/>
</dbReference>
<dbReference type="VEuPathDB" id="FungiDB:PV07_00398"/>
<dbReference type="GO" id="GO:0006351">
    <property type="term" value="P:DNA-templated transcription"/>
    <property type="evidence" value="ECO:0007669"/>
    <property type="project" value="InterPro"/>
</dbReference>
<evidence type="ECO:0000256" key="5">
    <source>
        <dbReference type="ARBA" id="ARBA00023163"/>
    </source>
</evidence>
<feature type="compositionally biased region" description="Polar residues" evidence="7">
    <location>
        <begin position="722"/>
        <end position="735"/>
    </location>
</feature>
<dbReference type="PROSITE" id="PS50048">
    <property type="entry name" value="ZN2_CY6_FUNGAL_2"/>
    <property type="match status" value="1"/>
</dbReference>
<dbReference type="GO" id="GO:0003677">
    <property type="term" value="F:DNA binding"/>
    <property type="evidence" value="ECO:0007669"/>
    <property type="project" value="UniProtKB-KW"/>
</dbReference>
<dbReference type="InterPro" id="IPR007219">
    <property type="entry name" value="XnlR_reg_dom"/>
</dbReference>
<organism evidence="9 10">
    <name type="scientific">Cladophialophora immunda</name>
    <dbReference type="NCBI Taxonomy" id="569365"/>
    <lineage>
        <taxon>Eukaryota</taxon>
        <taxon>Fungi</taxon>
        <taxon>Dikarya</taxon>
        <taxon>Ascomycota</taxon>
        <taxon>Pezizomycotina</taxon>
        <taxon>Eurotiomycetes</taxon>
        <taxon>Chaetothyriomycetidae</taxon>
        <taxon>Chaetothyriales</taxon>
        <taxon>Herpotrichiellaceae</taxon>
        <taxon>Cladophialophora</taxon>
    </lineage>
</organism>
<keyword evidence="2" id="KW-0479">Metal-binding</keyword>
<dbReference type="Gene3D" id="4.10.240.10">
    <property type="entry name" value="Zn(2)-C6 fungal-type DNA-binding domain"/>
    <property type="match status" value="1"/>
</dbReference>
<reference evidence="9 10" key="1">
    <citation type="submission" date="2015-01" db="EMBL/GenBank/DDBJ databases">
        <title>The Genome Sequence of Cladophialophora immunda CBS83496.</title>
        <authorList>
            <consortium name="The Broad Institute Genomics Platform"/>
            <person name="Cuomo C."/>
            <person name="de Hoog S."/>
            <person name="Gorbushina A."/>
            <person name="Stielow B."/>
            <person name="Teixiera M."/>
            <person name="Abouelleil A."/>
            <person name="Chapman S.B."/>
            <person name="Priest M."/>
            <person name="Young S.K."/>
            <person name="Wortman J."/>
            <person name="Nusbaum C."/>
            <person name="Birren B."/>
        </authorList>
    </citation>
    <scope>NUCLEOTIDE SEQUENCE [LARGE SCALE GENOMIC DNA]</scope>
    <source>
        <strain evidence="9 10">CBS 83496</strain>
    </source>
</reference>
<feature type="domain" description="Zn(2)-C6 fungal-type" evidence="8">
    <location>
        <begin position="25"/>
        <end position="52"/>
    </location>
</feature>
<name>A0A0D2CQU4_9EURO</name>
<evidence type="ECO:0000256" key="2">
    <source>
        <dbReference type="ARBA" id="ARBA00022723"/>
    </source>
</evidence>
<keyword evidence="5" id="KW-0804">Transcription</keyword>
<dbReference type="OrthoDB" id="3014581at2759"/>
<dbReference type="STRING" id="569365.A0A0D2CQU4"/>
<dbReference type="AlphaFoldDB" id="A0A0D2CQU4"/>
<dbReference type="InterPro" id="IPR050613">
    <property type="entry name" value="Sec_Metabolite_Reg"/>
</dbReference>
<dbReference type="PANTHER" id="PTHR31001">
    <property type="entry name" value="UNCHARACTERIZED TRANSCRIPTIONAL REGULATORY PROTEIN"/>
    <property type="match status" value="1"/>
</dbReference>
<dbReference type="GeneID" id="27339592"/>
<dbReference type="HOGENOM" id="CLU_013260_0_0_1"/>
<evidence type="ECO:0000259" key="8">
    <source>
        <dbReference type="PROSITE" id="PS50048"/>
    </source>
</evidence>
<dbReference type="Proteomes" id="UP000054466">
    <property type="component" value="Unassembled WGS sequence"/>
</dbReference>
<dbReference type="GO" id="GO:0008270">
    <property type="term" value="F:zinc ion binding"/>
    <property type="evidence" value="ECO:0007669"/>
    <property type="project" value="InterPro"/>
</dbReference>
<evidence type="ECO:0000313" key="10">
    <source>
        <dbReference type="Proteomes" id="UP000054466"/>
    </source>
</evidence>